<evidence type="ECO:0000313" key="2">
    <source>
        <dbReference type="Proteomes" id="UP000198862"/>
    </source>
</evidence>
<reference evidence="1 2" key="1">
    <citation type="submission" date="2016-10" db="EMBL/GenBank/DDBJ databases">
        <authorList>
            <person name="de Groot N.N."/>
        </authorList>
    </citation>
    <scope>NUCLEOTIDE SEQUENCE [LARGE SCALE GENOMIC DNA]</scope>
    <source>
        <strain evidence="1 2">DSM 6059</strain>
    </source>
</reference>
<dbReference type="PROSITE" id="PS51257">
    <property type="entry name" value="PROKAR_LIPOPROTEIN"/>
    <property type="match status" value="1"/>
</dbReference>
<dbReference type="RefSeq" id="WP_091990529.1">
    <property type="nucleotide sequence ID" value="NZ_FOLO01000063.1"/>
</dbReference>
<keyword evidence="2" id="KW-1185">Reference proteome</keyword>
<protein>
    <recommendedName>
        <fullName evidence="3">Lipoprotein</fullName>
    </recommendedName>
</protein>
<dbReference type="Proteomes" id="UP000198862">
    <property type="component" value="Unassembled WGS sequence"/>
</dbReference>
<accession>A0A1I1SUU3</accession>
<name>A0A1I1SUU3_9GAMM</name>
<sequence>MKGNQVAAMISSLLILTGCSSDNTESDKLETSDIQALITIKATSDSRSRITAELNRKRSTGANVSLSQGDYITAYAQGQLIRLKKDHDILDIDYQGYLDSADSYTQFTFALMRENFENAPDSRVDLPANFEIHSPQENTHYIESDNIDINWDSLSEYKTMEIRLNLNCKNKENPDQETIETEDDGFYTLDIDQIEMFNTVSAGTKEDCMLTVTLTRRNKGEIDPHLDADSMIQAIQVREVSDLIINI</sequence>
<evidence type="ECO:0000313" key="1">
    <source>
        <dbReference type="EMBL" id="SFD50122.1"/>
    </source>
</evidence>
<dbReference type="AlphaFoldDB" id="A0A1I1SUU3"/>
<proteinExistence type="predicted"/>
<dbReference type="EMBL" id="FOLO01000063">
    <property type="protein sequence ID" value="SFD50122.1"/>
    <property type="molecule type" value="Genomic_DNA"/>
</dbReference>
<organism evidence="1 2">
    <name type="scientific">Pseudoalteromonas denitrificans DSM 6059</name>
    <dbReference type="NCBI Taxonomy" id="1123010"/>
    <lineage>
        <taxon>Bacteria</taxon>
        <taxon>Pseudomonadati</taxon>
        <taxon>Pseudomonadota</taxon>
        <taxon>Gammaproteobacteria</taxon>
        <taxon>Alteromonadales</taxon>
        <taxon>Pseudoalteromonadaceae</taxon>
        <taxon>Pseudoalteromonas</taxon>
    </lineage>
</organism>
<dbReference type="OrthoDB" id="6307791at2"/>
<evidence type="ECO:0008006" key="3">
    <source>
        <dbReference type="Google" id="ProtNLM"/>
    </source>
</evidence>
<gene>
    <name evidence="1" type="ORF">SAMN02745724_04693</name>
</gene>